<reference evidence="3" key="1">
    <citation type="submission" date="2016-01" db="EMBL/GenBank/DDBJ databases">
        <authorList>
            <person name="Mcilroy J.S."/>
            <person name="Karst M S."/>
            <person name="Albertsen M."/>
        </authorList>
    </citation>
    <scope>NUCLEOTIDE SEQUENCE</scope>
    <source>
        <strain evidence="3">Cfx-K</strain>
    </source>
</reference>
<dbReference type="EMBL" id="LN890655">
    <property type="protein sequence ID" value="CUS04417.2"/>
    <property type="molecule type" value="Genomic_DNA"/>
</dbReference>
<accession>A0A170PHP2</accession>
<dbReference type="Gene3D" id="3.40.1620.10">
    <property type="entry name" value="YefM-like domain"/>
    <property type="match status" value="1"/>
</dbReference>
<dbReference type="SUPFAM" id="SSF143120">
    <property type="entry name" value="YefM-like"/>
    <property type="match status" value="1"/>
</dbReference>
<proteinExistence type="inferred from homology"/>
<comment type="function">
    <text evidence="2">Antitoxin component of a type II toxin-antitoxin (TA) system.</text>
</comment>
<dbReference type="InterPro" id="IPR036165">
    <property type="entry name" value="YefM-like_sf"/>
</dbReference>
<dbReference type="InterPro" id="IPR006442">
    <property type="entry name" value="Antitoxin_Phd/YefM"/>
</dbReference>
<name>A0A170PHP2_9CHLR</name>
<dbReference type="NCBIfam" id="TIGR01552">
    <property type="entry name" value="phd_fam"/>
    <property type="match status" value="1"/>
</dbReference>
<organism evidence="3 4">
    <name type="scientific">Candidatus Promineifilum breve</name>
    <dbReference type="NCBI Taxonomy" id="1806508"/>
    <lineage>
        <taxon>Bacteria</taxon>
        <taxon>Bacillati</taxon>
        <taxon>Chloroflexota</taxon>
        <taxon>Ardenticatenia</taxon>
        <taxon>Candidatus Promineifilales</taxon>
        <taxon>Candidatus Promineifilaceae</taxon>
        <taxon>Candidatus Promineifilum</taxon>
    </lineage>
</organism>
<evidence type="ECO:0000256" key="2">
    <source>
        <dbReference type="RuleBase" id="RU362080"/>
    </source>
</evidence>
<dbReference type="KEGG" id="pbf:CFX0092_A2539"/>
<gene>
    <name evidence="3" type="ORF">CFX0092_A2539</name>
</gene>
<evidence type="ECO:0000313" key="3">
    <source>
        <dbReference type="EMBL" id="CUS04417.2"/>
    </source>
</evidence>
<protein>
    <recommendedName>
        <fullName evidence="2">Antitoxin</fullName>
    </recommendedName>
</protein>
<dbReference type="Proteomes" id="UP000215027">
    <property type="component" value="Chromosome I"/>
</dbReference>
<dbReference type="Pfam" id="PF02604">
    <property type="entry name" value="PhdYeFM_antitox"/>
    <property type="match status" value="1"/>
</dbReference>
<evidence type="ECO:0000313" key="4">
    <source>
        <dbReference type="Proteomes" id="UP000215027"/>
    </source>
</evidence>
<evidence type="ECO:0000256" key="1">
    <source>
        <dbReference type="ARBA" id="ARBA00009981"/>
    </source>
</evidence>
<comment type="similarity">
    <text evidence="1 2">Belongs to the phD/YefM antitoxin family.</text>
</comment>
<keyword evidence="4" id="KW-1185">Reference proteome</keyword>
<dbReference type="AlphaFoldDB" id="A0A170PHP2"/>
<sequence length="135" mass="14911">MPAHEKVSIGRVKRDVSDLVNRVAYGGERIILTSRGKPKAALVSIDDLERLRRTEDADRPPLSQIDSLVDLVAAIRRLPPGRDTYEPPRASLAAALLGQPADPSFDLETWQAEWARVEAEMRRIEAEDAAGEQTA</sequence>